<evidence type="ECO:0000313" key="2">
    <source>
        <dbReference type="Proteomes" id="UP000294847"/>
    </source>
</evidence>
<organism evidence="1 2">
    <name type="scientific">Pyricularia oryzae</name>
    <name type="common">Rice blast fungus</name>
    <name type="synonym">Magnaporthe oryzae</name>
    <dbReference type="NCBI Taxonomy" id="318829"/>
    <lineage>
        <taxon>Eukaryota</taxon>
        <taxon>Fungi</taxon>
        <taxon>Dikarya</taxon>
        <taxon>Ascomycota</taxon>
        <taxon>Pezizomycotina</taxon>
        <taxon>Sordariomycetes</taxon>
        <taxon>Sordariomycetidae</taxon>
        <taxon>Magnaporthales</taxon>
        <taxon>Pyriculariaceae</taxon>
        <taxon>Pyricularia</taxon>
    </lineage>
</organism>
<gene>
    <name evidence="1" type="ORF">PoMZ_11688</name>
</gene>
<protein>
    <submittedName>
        <fullName evidence="1">Uncharacterized protein</fullName>
    </submittedName>
</protein>
<dbReference type="AlphaFoldDB" id="A0A4P7NKZ7"/>
<name>A0A4P7NKZ7_PYROR</name>
<evidence type="ECO:0000313" key="1">
    <source>
        <dbReference type="EMBL" id="QBZ62801.1"/>
    </source>
</evidence>
<proteinExistence type="predicted"/>
<sequence>MGFWWVPFFGWKERNTAASRRNQRRMRCNDQAGHASYYLVWKFTIRSGSEEVLWSGLPPSTSSATICDPQIRPGCSQWVEVLSELFCKIRRLASVS</sequence>
<reference evidence="1 2" key="1">
    <citation type="journal article" date="2019" name="Mol. Biol. Evol.">
        <title>Blast fungal genomes show frequent chromosomal changes, gene gains and losses, and effector gene turnover.</title>
        <authorList>
            <person name="Gomez Luciano L.B."/>
            <person name="Jason Tsai I."/>
            <person name="Chuma I."/>
            <person name="Tosa Y."/>
            <person name="Chen Y.H."/>
            <person name="Li J.Y."/>
            <person name="Li M.Y."/>
            <person name="Jade Lu M.Y."/>
            <person name="Nakayashiki H."/>
            <person name="Li W.H."/>
        </authorList>
    </citation>
    <scope>NUCLEOTIDE SEQUENCE [LARGE SCALE GENOMIC DNA]</scope>
    <source>
        <strain evidence="1">MZ5-1-6</strain>
    </source>
</reference>
<dbReference type="Proteomes" id="UP000294847">
    <property type="component" value="Chromosome 5"/>
</dbReference>
<accession>A0A4P7NKZ7</accession>
<dbReference type="EMBL" id="CP034208">
    <property type="protein sequence ID" value="QBZ62801.1"/>
    <property type="molecule type" value="Genomic_DNA"/>
</dbReference>